<evidence type="ECO:0000313" key="1">
    <source>
        <dbReference type="EMBL" id="PJE57961.1"/>
    </source>
</evidence>
<gene>
    <name evidence="1" type="ORF">COU81_03295</name>
</gene>
<sequence>MGHKWWFNPAREPISIMVLGFGEVGKHAAEAAIKMGKTKLLKQLVQKKSNSTVNIYPFVSAHAADPKIYSKAIISKSIFDDGKPHMVIDATKRADYSKHILSEDIIKRLPKECVILDLSADKYEDNKTLKGIRGIPTGSEK</sequence>
<evidence type="ECO:0000313" key="2">
    <source>
        <dbReference type="Proteomes" id="UP000231450"/>
    </source>
</evidence>
<organism evidence="1 2">
    <name type="scientific">Candidatus Portnoybacteria bacterium CG10_big_fil_rev_8_21_14_0_10_36_7</name>
    <dbReference type="NCBI Taxonomy" id="1974812"/>
    <lineage>
        <taxon>Bacteria</taxon>
        <taxon>Candidatus Portnoyibacteriota</taxon>
    </lineage>
</organism>
<evidence type="ECO:0008006" key="3">
    <source>
        <dbReference type="Google" id="ProtNLM"/>
    </source>
</evidence>
<name>A0A2M8KDG7_9BACT</name>
<accession>A0A2M8KDG7</accession>
<reference evidence="2" key="1">
    <citation type="submission" date="2017-09" db="EMBL/GenBank/DDBJ databases">
        <title>Depth-based differentiation of microbial function through sediment-hosted aquifers and enrichment of novel symbionts in the deep terrestrial subsurface.</title>
        <authorList>
            <person name="Probst A.J."/>
            <person name="Ladd B."/>
            <person name="Jarett J.K."/>
            <person name="Geller-Mcgrath D.E."/>
            <person name="Sieber C.M.K."/>
            <person name="Emerson J.B."/>
            <person name="Anantharaman K."/>
            <person name="Thomas B.C."/>
            <person name="Malmstrom R."/>
            <person name="Stieglmeier M."/>
            <person name="Klingl A."/>
            <person name="Woyke T."/>
            <person name="Ryan C.M."/>
            <person name="Banfield J.F."/>
        </authorList>
    </citation>
    <scope>NUCLEOTIDE SEQUENCE [LARGE SCALE GENOMIC DNA]</scope>
</reference>
<dbReference type="AlphaFoldDB" id="A0A2M8KDG7"/>
<protein>
    <recommendedName>
        <fullName evidence="3">D-isomer specific 2-hydroxyacid dehydrogenase NAD-binding domain-containing protein</fullName>
    </recommendedName>
</protein>
<dbReference type="EMBL" id="PFDW01000068">
    <property type="protein sequence ID" value="PJE57961.1"/>
    <property type="molecule type" value="Genomic_DNA"/>
</dbReference>
<proteinExistence type="predicted"/>
<comment type="caution">
    <text evidence="1">The sequence shown here is derived from an EMBL/GenBank/DDBJ whole genome shotgun (WGS) entry which is preliminary data.</text>
</comment>
<dbReference type="Proteomes" id="UP000231450">
    <property type="component" value="Unassembled WGS sequence"/>
</dbReference>